<evidence type="ECO:0000259" key="2">
    <source>
        <dbReference type="Pfam" id="PF13739"/>
    </source>
</evidence>
<accession>A0A921SVR8</accession>
<name>A0A921SVR8_9BACT</name>
<dbReference type="PROSITE" id="PS51257">
    <property type="entry name" value="PROKAR_LIPOPROTEIN"/>
    <property type="match status" value="1"/>
</dbReference>
<dbReference type="AlphaFoldDB" id="A0A921SVR8"/>
<dbReference type="Pfam" id="PF13739">
    <property type="entry name" value="PdaC"/>
    <property type="match status" value="1"/>
</dbReference>
<proteinExistence type="predicted"/>
<dbReference type="InterPro" id="IPR025303">
    <property type="entry name" value="PdaC"/>
</dbReference>
<dbReference type="RefSeq" id="WP_273306976.1">
    <property type="nucleotide sequence ID" value="NZ_DYUD01000027.1"/>
</dbReference>
<reference evidence="3" key="1">
    <citation type="journal article" date="2021" name="PeerJ">
        <title>Extensive microbial diversity within the chicken gut microbiome revealed by metagenomics and culture.</title>
        <authorList>
            <person name="Gilroy R."/>
            <person name="Ravi A."/>
            <person name="Getino M."/>
            <person name="Pursley I."/>
            <person name="Horton D.L."/>
            <person name="Alikhan N.F."/>
            <person name="Baker D."/>
            <person name="Gharbi K."/>
            <person name="Hall N."/>
            <person name="Watson M."/>
            <person name="Adriaenssens E.M."/>
            <person name="Foster-Nyarko E."/>
            <person name="Jarju S."/>
            <person name="Secka A."/>
            <person name="Antonio M."/>
            <person name="Oren A."/>
            <person name="Chaudhuri R.R."/>
            <person name="La Ragione R."/>
            <person name="Hildebrand F."/>
            <person name="Pallen M.J."/>
        </authorList>
    </citation>
    <scope>NUCLEOTIDE SEQUENCE</scope>
    <source>
        <strain evidence="3">CHK121-7720</strain>
    </source>
</reference>
<feature type="domain" description="DUF3298" evidence="1">
    <location>
        <begin position="184"/>
        <end position="263"/>
    </location>
</feature>
<evidence type="ECO:0000313" key="3">
    <source>
        <dbReference type="EMBL" id="HJG89918.1"/>
    </source>
</evidence>
<protein>
    <submittedName>
        <fullName evidence="3">DUF3298 and DUF4163 domain-containing protein</fullName>
    </submittedName>
</protein>
<dbReference type="Pfam" id="PF11738">
    <property type="entry name" value="DUF3298"/>
    <property type="match status" value="1"/>
</dbReference>
<comment type="caution">
    <text evidence="3">The sequence shown here is derived from an EMBL/GenBank/DDBJ whole genome shotgun (WGS) entry which is preliminary data.</text>
</comment>
<dbReference type="InterPro" id="IPR037126">
    <property type="entry name" value="PdaC/RsiV-like_sf"/>
</dbReference>
<dbReference type="Gene3D" id="3.90.640.20">
    <property type="entry name" value="Heat-shock cognate protein, ATPase"/>
    <property type="match status" value="1"/>
</dbReference>
<dbReference type="EMBL" id="DYUD01000027">
    <property type="protein sequence ID" value="HJG89918.1"/>
    <property type="molecule type" value="Genomic_DNA"/>
</dbReference>
<dbReference type="Proteomes" id="UP000757103">
    <property type="component" value="Unassembled WGS sequence"/>
</dbReference>
<feature type="domain" description="Deacetylase PdaC" evidence="2">
    <location>
        <begin position="96"/>
        <end position="166"/>
    </location>
</feature>
<dbReference type="InterPro" id="IPR021729">
    <property type="entry name" value="DUF3298"/>
</dbReference>
<evidence type="ECO:0000313" key="4">
    <source>
        <dbReference type="Proteomes" id="UP000757103"/>
    </source>
</evidence>
<reference evidence="3" key="2">
    <citation type="submission" date="2021-09" db="EMBL/GenBank/DDBJ databases">
        <authorList>
            <person name="Gilroy R."/>
        </authorList>
    </citation>
    <scope>NUCLEOTIDE SEQUENCE</scope>
    <source>
        <strain evidence="3">CHK121-7720</strain>
    </source>
</reference>
<organism evidence="3 4">
    <name type="scientific">Barnesiella viscericola</name>
    <dbReference type="NCBI Taxonomy" id="397865"/>
    <lineage>
        <taxon>Bacteria</taxon>
        <taxon>Pseudomonadati</taxon>
        <taxon>Bacteroidota</taxon>
        <taxon>Bacteroidia</taxon>
        <taxon>Bacteroidales</taxon>
        <taxon>Barnesiellaceae</taxon>
        <taxon>Barnesiella</taxon>
    </lineage>
</organism>
<gene>
    <name evidence="3" type="ORF">K8U91_10675</name>
</gene>
<dbReference type="Gene3D" id="3.30.565.40">
    <property type="entry name" value="Fervidobacterium nodosum Rt17-B1 like"/>
    <property type="match status" value="1"/>
</dbReference>
<sequence>MKKVLFLSIIALTSCLYSCQSKSSRSTDTTTDSITVKEVTIQETYHLSGDTAKPACRIAFVIDVPVKYQQEGDGIRLQKILTPLIFGDEYAPDSLFESSAQKTVASHIAAYKELEPEFEKELKENEASYSFEWEFDYTLSTVYNHDNLLCYGLSTSEYTGGAHGMYADFYYTIDLSNWHRVVLDDIFRPKSLDQVNRVLLDQLLKSLNLSAPDSLLELGFFDTENITANENFYLTDKGICWVFNPYEIACYATGQVHIEVPFKEIEMYMLPKSPVRRLIK</sequence>
<evidence type="ECO:0000259" key="1">
    <source>
        <dbReference type="Pfam" id="PF11738"/>
    </source>
</evidence>